<dbReference type="PANTHER" id="PTHR30349:SF64">
    <property type="entry name" value="PROPHAGE INTEGRASE INTD-RELATED"/>
    <property type="match status" value="1"/>
</dbReference>
<dbReference type="InterPro" id="IPR004107">
    <property type="entry name" value="Integrase_SAM-like_N"/>
</dbReference>
<keyword evidence="7" id="KW-0233">DNA recombination</keyword>
<evidence type="ECO:0000256" key="1">
    <source>
        <dbReference type="ARBA" id="ARBA00008857"/>
    </source>
</evidence>
<keyword evidence="8" id="KW-1179">Viral genome integration</keyword>
<dbReference type="Pfam" id="PF14659">
    <property type="entry name" value="Phage_int_SAM_3"/>
    <property type="match status" value="1"/>
</dbReference>
<sequence length="382" mass="44669">MNNTYKGSVHMNIKSAFIRKRGEKFHVYVEYIEEMTGKIKQKSYGSYEKKKDAEKHLIEIKSTINSNKFITPSKTTLVERCYKYIMSNEKNWSPYTVINRKSWVKNYIEPFFKDTKLIDINPVLIQTFINTTFNNCTFSSSKIRYRFISSVLKEAYRLREINENPCDFVKLPHKENSSKIEIYNREEALLLIEKLNNSNIEIPILLMLTLGLRLGEATGLRWTDVDLNIGSVSVSQTLIYANNKIEFKEPKTSKSRRTLSAPDELIEKLKIEKLRQNKLKLQGILKNENNLVCLNKDYNPFLPATLRKSFHRFIKKNNLKNIRMHDLRHTNASLLLLGGTNMKVVSERLGHTDIQITMNRYSHVLEEMDKKASDNLSKILFK</sequence>
<evidence type="ECO:0000313" key="13">
    <source>
        <dbReference type="Proteomes" id="UP000019740"/>
    </source>
</evidence>
<keyword evidence="3" id="KW-0808">Transferase</keyword>
<dbReference type="CDD" id="cd01189">
    <property type="entry name" value="INT_ICEBs1_C_like"/>
    <property type="match status" value="1"/>
</dbReference>
<dbReference type="GO" id="GO:0006310">
    <property type="term" value="P:DNA recombination"/>
    <property type="evidence" value="ECO:0007669"/>
    <property type="project" value="UniProtKB-KW"/>
</dbReference>
<dbReference type="InterPro" id="IPR013762">
    <property type="entry name" value="Integrase-like_cat_sf"/>
</dbReference>
<dbReference type="InterPro" id="IPR044068">
    <property type="entry name" value="CB"/>
</dbReference>
<organism evidence="12 13">
    <name type="scientific">Clostridium phage CDMH1</name>
    <dbReference type="NCBI Taxonomy" id="1411095"/>
    <lineage>
        <taxon>Viruses</taxon>
        <taxon>Duplodnaviria</taxon>
        <taxon>Heunggongvirae</taxon>
        <taxon>Uroviricota</taxon>
        <taxon>Caudoviricetes</taxon>
        <taxon>Yongloolinvirus</taxon>
        <taxon>Yongloolinvirus CDMH1</taxon>
    </lineage>
</organism>
<dbReference type="PROSITE" id="PS51900">
    <property type="entry name" value="CB"/>
    <property type="match status" value="1"/>
</dbReference>
<dbReference type="InterPro" id="IPR050090">
    <property type="entry name" value="Tyrosine_recombinase_XerCD"/>
</dbReference>
<evidence type="ECO:0000256" key="4">
    <source>
        <dbReference type="ARBA" id="ARBA00022801"/>
    </source>
</evidence>
<keyword evidence="4" id="KW-0378">Hydrolase</keyword>
<reference evidence="12 13" key="2">
    <citation type="submission" date="2014-03" db="EMBL/GenBank/DDBJ databases">
        <title>What does the talking?: Quorum sensing signalling genes discovered in a bacteriophage genome.</title>
        <authorList>
            <person name="Hargreaves K.R."/>
            <person name="Kropinski A.M."/>
            <person name="Clokie M.R.J."/>
        </authorList>
    </citation>
    <scope>NUCLEOTIDE SEQUENCE [LARGE SCALE GENOMIC DNA]</scope>
</reference>
<evidence type="ECO:0000259" key="10">
    <source>
        <dbReference type="PROSITE" id="PS51898"/>
    </source>
</evidence>
<dbReference type="EMBL" id="HG531805">
    <property type="protein sequence ID" value="CDI66661.1"/>
    <property type="molecule type" value="Genomic_DNA"/>
</dbReference>
<evidence type="ECO:0000256" key="8">
    <source>
        <dbReference type="ARBA" id="ARBA00023195"/>
    </source>
</evidence>
<keyword evidence="5" id="KW-0229">DNA integration</keyword>
<dbReference type="InterPro" id="IPR011010">
    <property type="entry name" value="DNA_brk_join_enz"/>
</dbReference>
<dbReference type="Proteomes" id="UP000019740">
    <property type="component" value="Segment"/>
</dbReference>
<dbReference type="OrthoDB" id="3956at10239"/>
<dbReference type="Pfam" id="PF00589">
    <property type="entry name" value="Phage_integrase"/>
    <property type="match status" value="1"/>
</dbReference>
<evidence type="ECO:0000259" key="11">
    <source>
        <dbReference type="PROSITE" id="PS51900"/>
    </source>
</evidence>
<accession>X5JB41</accession>
<dbReference type="SUPFAM" id="SSF56349">
    <property type="entry name" value="DNA breaking-rejoining enzymes"/>
    <property type="match status" value="1"/>
</dbReference>
<dbReference type="GO" id="GO:0044826">
    <property type="term" value="P:viral genome integration into host DNA"/>
    <property type="evidence" value="ECO:0007669"/>
    <property type="project" value="UniProtKB-KW"/>
</dbReference>
<dbReference type="PANTHER" id="PTHR30349">
    <property type="entry name" value="PHAGE INTEGRASE-RELATED"/>
    <property type="match status" value="1"/>
</dbReference>
<evidence type="ECO:0000256" key="2">
    <source>
        <dbReference type="ARBA" id="ARBA00016082"/>
    </source>
</evidence>
<dbReference type="GO" id="GO:0015074">
    <property type="term" value="P:DNA integration"/>
    <property type="evidence" value="ECO:0007669"/>
    <property type="project" value="UniProtKB-KW"/>
</dbReference>
<evidence type="ECO:0000256" key="3">
    <source>
        <dbReference type="ARBA" id="ARBA00022679"/>
    </source>
</evidence>
<keyword evidence="6 9" id="KW-0238">DNA-binding</keyword>
<dbReference type="GO" id="GO:0016740">
    <property type="term" value="F:transferase activity"/>
    <property type="evidence" value="ECO:0007669"/>
    <property type="project" value="UniProtKB-KW"/>
</dbReference>
<dbReference type="GeneID" id="19488048"/>
<dbReference type="Gene3D" id="1.10.443.10">
    <property type="entry name" value="Intergrase catalytic core"/>
    <property type="match status" value="1"/>
</dbReference>
<name>X5JB41_9CAUD</name>
<proteinExistence type="inferred from homology"/>
<evidence type="ECO:0000256" key="7">
    <source>
        <dbReference type="ARBA" id="ARBA00023172"/>
    </source>
</evidence>
<keyword evidence="13" id="KW-1185">Reference proteome</keyword>
<evidence type="ECO:0000313" key="12">
    <source>
        <dbReference type="EMBL" id="CDI66661.1"/>
    </source>
</evidence>
<feature type="domain" description="Core-binding (CB)" evidence="11">
    <location>
        <begin position="72"/>
        <end position="156"/>
    </location>
</feature>
<dbReference type="GO" id="GO:0003677">
    <property type="term" value="F:DNA binding"/>
    <property type="evidence" value="ECO:0007669"/>
    <property type="project" value="UniProtKB-UniRule"/>
</dbReference>
<keyword evidence="8" id="KW-1160">Virus entry into host cell</keyword>
<dbReference type="InterPro" id="IPR002104">
    <property type="entry name" value="Integrase_catalytic"/>
</dbReference>
<dbReference type="RefSeq" id="YP_009032183.1">
    <property type="nucleotide sequence ID" value="NC_024144.1"/>
</dbReference>
<dbReference type="Gene3D" id="1.10.150.130">
    <property type="match status" value="1"/>
</dbReference>
<comment type="similarity">
    <text evidence="1">Belongs to the 'phage' integrase family.</text>
</comment>
<feature type="domain" description="Tyr recombinase" evidence="10">
    <location>
        <begin position="178"/>
        <end position="374"/>
    </location>
</feature>
<reference evidence="12 13" key="1">
    <citation type="submission" date="2013-10" db="EMBL/GenBank/DDBJ databases">
        <authorList>
            <person name="Hargreaves K."/>
        </authorList>
    </citation>
    <scope>NUCLEOTIDE SEQUENCE [LARGE SCALE GENOMIC DNA]</scope>
</reference>
<evidence type="ECO:0000256" key="6">
    <source>
        <dbReference type="ARBA" id="ARBA00023125"/>
    </source>
</evidence>
<dbReference type="PROSITE" id="PS51898">
    <property type="entry name" value="TYR_RECOMBINASE"/>
    <property type="match status" value="1"/>
</dbReference>
<dbReference type="InterPro" id="IPR010998">
    <property type="entry name" value="Integrase_recombinase_N"/>
</dbReference>
<dbReference type="InterPro" id="IPR028259">
    <property type="entry name" value="AP2-like_int_N"/>
</dbReference>
<dbReference type="GO" id="GO:0016787">
    <property type="term" value="F:hydrolase activity"/>
    <property type="evidence" value="ECO:0007669"/>
    <property type="project" value="UniProtKB-KW"/>
</dbReference>
<dbReference type="GO" id="GO:0075713">
    <property type="term" value="P:establishment of integrated proviral latency"/>
    <property type="evidence" value="ECO:0007669"/>
    <property type="project" value="UniProtKB-KW"/>
</dbReference>
<dbReference type="KEGG" id="vg:19488048"/>
<evidence type="ECO:0000256" key="5">
    <source>
        <dbReference type="ARBA" id="ARBA00022908"/>
    </source>
</evidence>
<evidence type="ECO:0000256" key="9">
    <source>
        <dbReference type="PROSITE-ProRule" id="PRU01248"/>
    </source>
</evidence>
<protein>
    <recommendedName>
        <fullName evidence="2">Integrase</fullName>
    </recommendedName>
</protein>
<dbReference type="Pfam" id="PF14657">
    <property type="entry name" value="Arm-DNA-bind_4"/>
    <property type="match status" value="1"/>
</dbReference>
<gene>
    <name evidence="12" type="primary">CDHM1_gp41</name>
</gene>